<dbReference type="PANTHER" id="PTHR10166">
    <property type="entry name" value="VOLTAGE-DEPENDENT CALCIUM CHANNEL SUBUNIT ALPHA-2/DELTA-RELATED"/>
    <property type="match status" value="1"/>
</dbReference>
<name>A0A0K2T250_LEPSM</name>
<sequence>MILFLLLFGTFGVDGGGIKNAADSIGFYFFKSTLSEDELGVELLESSMRGAERESPATLNSLVHSIHHKAALLRQRNSEFVELNNQSIRLAITYSDPQYLGISIDSNGIPRSFTSNFITYILSQLVPYKDFLYGIKKCTNAWTLFKRHSSFHPELFHSILPDISQASGKAHVKDALSLVLLSRGIQTFNISIFKEIREKISPKKLIIHVYGYKPSAGAENFLRSFADYYKTLHDEDFSSSIGHRFLYRRHKTTSVKILVPDIGKGVIFAHLTEYDMVMGMIVSRDYLFSEIYSYHSRDSFLILFEKSGRLLYQPSNEDLNSNSYFINLVSKRIFKEYKGNIQVSSFQFMWRRVDTTPFIVLLVKRPMKSVEKQAELNTNDVYTNSFNNITLEFHNKLDTKLCRHFRSPANTDIGSLYFSPLVFKDPLNRPETPDFMAYLNNISNHNPGLRNGIKQEVLLLTQVTPFWKAKTFDSGLNNYIVRRYVATLSGILYVYPGIRFSNIDMDPRMQEWFLKASKFPDKVILSSPSLDPGGAGFIVTLSRAISHPRYHEASTIVAMDLTLGYVYKMLINTFPICKETSYIRCFIFDHEGYVIAHPKLIKVHTKDNKKKYHITHLEPQIINDLLTFENFVRKTICKSRSDDTVIQKRYEFNHSYPSPIVSLNRKRCNPFEISPIPESNLFLGLVNSSNCDEKSSINFCPCDVEGDRCILCGPLELMECECPCTCTDPCFFHENESLPACENEPQSLNPIPVDLDYLSDLPECLTTDCGSRTIEEDCLGLLGCSWCREKLISSYEPANWVTMNTDSFCGTLDECFNGRLGELSPYQVIDSEGQQYFSQDAFDEFRSSPIGPVAGGIMGFFIFLSVTVYCYRVYVNSSSSSASLNSNSDQATRRLFDHASIKTTDDEEEKRRPNYSNVNLSSIEIPPNAIISPYRMNPEYRRPPPGTDSDHGYSTMTPFGDIDSDIAGVSIAHCNRLRGLQYHSSMGSSSIASSPSLVNNKYENLLQPTDESSHPQDKSLTVLGANQFIVAATVHMVDTQ</sequence>
<dbReference type="EMBL" id="HACA01002321">
    <property type="protein sequence ID" value="CDW19682.1"/>
    <property type="molecule type" value="Transcribed_RNA"/>
</dbReference>
<dbReference type="AlphaFoldDB" id="A0A0K2T250"/>
<feature type="transmembrane region" description="Helical" evidence="1">
    <location>
        <begin position="850"/>
        <end position="871"/>
    </location>
</feature>
<evidence type="ECO:0000256" key="1">
    <source>
        <dbReference type="SAM" id="Phobius"/>
    </source>
</evidence>
<protein>
    <submittedName>
        <fullName evidence="3">VWFA and cache domaincontaining protein 1like [Aplysia californica]</fullName>
    </submittedName>
</protein>
<dbReference type="GO" id="GO:0005245">
    <property type="term" value="F:voltage-gated calcium channel activity"/>
    <property type="evidence" value="ECO:0007669"/>
    <property type="project" value="TreeGrafter"/>
</dbReference>
<feature type="chain" id="PRO_5012362080" evidence="2">
    <location>
        <begin position="16"/>
        <end position="1040"/>
    </location>
</feature>
<reference evidence="3" key="1">
    <citation type="submission" date="2014-05" db="EMBL/GenBank/DDBJ databases">
        <authorList>
            <person name="Chronopoulou M."/>
        </authorList>
    </citation>
    <scope>NUCLEOTIDE SEQUENCE</scope>
    <source>
        <tissue evidence="3">Whole organism</tissue>
    </source>
</reference>
<evidence type="ECO:0000313" key="3">
    <source>
        <dbReference type="EMBL" id="CDW19682.1"/>
    </source>
</evidence>
<proteinExistence type="predicted"/>
<dbReference type="GO" id="GO:0005891">
    <property type="term" value="C:voltage-gated calcium channel complex"/>
    <property type="evidence" value="ECO:0007669"/>
    <property type="project" value="TreeGrafter"/>
</dbReference>
<feature type="signal peptide" evidence="2">
    <location>
        <begin position="1"/>
        <end position="15"/>
    </location>
</feature>
<keyword evidence="2" id="KW-0732">Signal</keyword>
<keyword evidence="1" id="KW-0472">Membrane</keyword>
<organism evidence="3">
    <name type="scientific">Lepeophtheirus salmonis</name>
    <name type="common">Salmon louse</name>
    <name type="synonym">Caligus salmonis</name>
    <dbReference type="NCBI Taxonomy" id="72036"/>
    <lineage>
        <taxon>Eukaryota</taxon>
        <taxon>Metazoa</taxon>
        <taxon>Ecdysozoa</taxon>
        <taxon>Arthropoda</taxon>
        <taxon>Crustacea</taxon>
        <taxon>Multicrustacea</taxon>
        <taxon>Hexanauplia</taxon>
        <taxon>Copepoda</taxon>
        <taxon>Siphonostomatoida</taxon>
        <taxon>Caligidae</taxon>
        <taxon>Lepeophtheirus</taxon>
    </lineage>
</organism>
<evidence type="ECO:0000256" key="2">
    <source>
        <dbReference type="SAM" id="SignalP"/>
    </source>
</evidence>
<keyword evidence="1" id="KW-1133">Transmembrane helix</keyword>
<dbReference type="InterPro" id="IPR051173">
    <property type="entry name" value="Ca_channel_alpha-2/delta"/>
</dbReference>
<dbReference type="OrthoDB" id="2150145at2759"/>
<keyword evidence="1" id="KW-0812">Transmembrane</keyword>
<dbReference type="Gene3D" id="3.30.450.20">
    <property type="entry name" value="PAS domain"/>
    <property type="match status" value="1"/>
</dbReference>
<dbReference type="PANTHER" id="PTHR10166:SF66">
    <property type="entry name" value="VWFA AND CACHE DOMAIN-CONTAINING PROTEIN CG16868"/>
    <property type="match status" value="1"/>
</dbReference>
<accession>A0A0K2T250</accession>